<sequence>MICATQKKALALKESEENPAGISAGSPTWDDVFEDEVVGVDNEEQERLRARGNEEVERRSEEVADGASQTDESMELFEDDEAFLQMTIPDIPTPLKDSTNKTAATVECDLHMQNTTNSCRTSPLPESTNDAASTEQRTDN</sequence>
<evidence type="ECO:0000313" key="3">
    <source>
        <dbReference type="Proteomes" id="UP000646548"/>
    </source>
</evidence>
<organism evidence="2 3">
    <name type="scientific">Oryzias melastigma</name>
    <name type="common">Marine medaka</name>
    <dbReference type="NCBI Taxonomy" id="30732"/>
    <lineage>
        <taxon>Eukaryota</taxon>
        <taxon>Metazoa</taxon>
        <taxon>Chordata</taxon>
        <taxon>Craniata</taxon>
        <taxon>Vertebrata</taxon>
        <taxon>Euteleostomi</taxon>
        <taxon>Actinopterygii</taxon>
        <taxon>Neopterygii</taxon>
        <taxon>Teleostei</taxon>
        <taxon>Neoteleostei</taxon>
        <taxon>Acanthomorphata</taxon>
        <taxon>Ovalentaria</taxon>
        <taxon>Atherinomorphae</taxon>
        <taxon>Beloniformes</taxon>
        <taxon>Adrianichthyidae</taxon>
        <taxon>Oryziinae</taxon>
        <taxon>Oryzias</taxon>
    </lineage>
</organism>
<dbReference type="Proteomes" id="UP000646548">
    <property type="component" value="Unassembled WGS sequence"/>
</dbReference>
<evidence type="ECO:0000313" key="2">
    <source>
        <dbReference type="EMBL" id="KAF6721846.1"/>
    </source>
</evidence>
<evidence type="ECO:0000256" key="1">
    <source>
        <dbReference type="SAM" id="MobiDB-lite"/>
    </source>
</evidence>
<dbReference type="EMBL" id="WKFB01000479">
    <property type="protein sequence ID" value="KAF6721846.1"/>
    <property type="molecule type" value="Genomic_DNA"/>
</dbReference>
<reference evidence="2" key="1">
    <citation type="journal article" name="BMC Genomics">
        <title>Long-read sequencing and de novo genome assembly of marine medaka (Oryzias melastigma).</title>
        <authorList>
            <person name="Liang P."/>
            <person name="Saqib H.S.A."/>
            <person name="Ni X."/>
            <person name="Shen Y."/>
        </authorList>
    </citation>
    <scope>NUCLEOTIDE SEQUENCE</scope>
    <source>
        <strain evidence="2">Bigg-433</strain>
    </source>
</reference>
<proteinExistence type="predicted"/>
<feature type="region of interest" description="Disordered" evidence="1">
    <location>
        <begin position="38"/>
        <end position="72"/>
    </location>
</feature>
<comment type="caution">
    <text evidence="2">The sequence shown here is derived from an EMBL/GenBank/DDBJ whole genome shotgun (WGS) entry which is preliminary data.</text>
</comment>
<dbReference type="AlphaFoldDB" id="A0A834F5N1"/>
<feature type="compositionally biased region" description="Basic and acidic residues" evidence="1">
    <location>
        <begin position="45"/>
        <end position="62"/>
    </location>
</feature>
<protein>
    <submittedName>
        <fullName evidence="2">Uncharacterized protein</fullName>
    </submittedName>
</protein>
<accession>A0A834F5N1</accession>
<name>A0A834F5N1_ORYME</name>
<gene>
    <name evidence="2" type="ORF">FQA47_016345</name>
</gene>
<feature type="region of interest" description="Disordered" evidence="1">
    <location>
        <begin position="113"/>
        <end position="140"/>
    </location>
</feature>